<dbReference type="AlphaFoldDB" id="A0A1X2F0M6"/>
<dbReference type="Proteomes" id="UP000193964">
    <property type="component" value="Unassembled WGS sequence"/>
</dbReference>
<evidence type="ECO:0000313" key="4">
    <source>
        <dbReference type="Proteomes" id="UP000193964"/>
    </source>
</evidence>
<protein>
    <submittedName>
        <fullName evidence="3">Uncharacterized protein</fullName>
    </submittedName>
</protein>
<feature type="signal peptide" evidence="2">
    <location>
        <begin position="1"/>
        <end position="22"/>
    </location>
</feature>
<keyword evidence="1" id="KW-1133">Transmembrane helix</keyword>
<organism evidence="3 4">
    <name type="scientific">Mycolicibacterium wolinskyi</name>
    <dbReference type="NCBI Taxonomy" id="59750"/>
    <lineage>
        <taxon>Bacteria</taxon>
        <taxon>Bacillati</taxon>
        <taxon>Actinomycetota</taxon>
        <taxon>Actinomycetes</taxon>
        <taxon>Mycobacteriales</taxon>
        <taxon>Mycobacteriaceae</taxon>
        <taxon>Mycolicibacterium</taxon>
    </lineage>
</organism>
<evidence type="ECO:0000313" key="3">
    <source>
        <dbReference type="EMBL" id="ORX11589.1"/>
    </source>
</evidence>
<evidence type="ECO:0000256" key="2">
    <source>
        <dbReference type="SAM" id="SignalP"/>
    </source>
</evidence>
<reference evidence="3 4" key="1">
    <citation type="submission" date="2016-01" db="EMBL/GenBank/DDBJ databases">
        <title>The new phylogeny of the genus Mycobacterium.</title>
        <authorList>
            <person name="Tarcisio F."/>
            <person name="Conor M."/>
            <person name="Antonella G."/>
            <person name="Elisabetta G."/>
            <person name="Giulia F.S."/>
            <person name="Sara T."/>
            <person name="Anna F."/>
            <person name="Clotilde B."/>
            <person name="Roberto B."/>
            <person name="Veronica D.S."/>
            <person name="Fabio R."/>
            <person name="Monica P."/>
            <person name="Olivier J."/>
            <person name="Enrico T."/>
            <person name="Nicola S."/>
        </authorList>
    </citation>
    <scope>NUCLEOTIDE SEQUENCE [LARGE SCALE GENOMIC DNA]</scope>
    <source>
        <strain evidence="3 4">ATCC 700010</strain>
    </source>
</reference>
<name>A0A1X2F0M6_9MYCO</name>
<keyword evidence="2" id="KW-0732">Signal</keyword>
<keyword evidence="1" id="KW-0812">Transmembrane</keyword>
<gene>
    <name evidence="3" type="ORF">AWC31_33415</name>
</gene>
<feature type="transmembrane region" description="Helical" evidence="1">
    <location>
        <begin position="607"/>
        <end position="629"/>
    </location>
</feature>
<keyword evidence="1" id="KW-0472">Membrane</keyword>
<accession>A0A1X2F0M6</accession>
<dbReference type="OrthoDB" id="4588955at2"/>
<comment type="caution">
    <text evidence="3">The sequence shown here is derived from an EMBL/GenBank/DDBJ whole genome shotgun (WGS) entry which is preliminary data.</text>
</comment>
<evidence type="ECO:0000256" key="1">
    <source>
        <dbReference type="SAM" id="Phobius"/>
    </source>
</evidence>
<feature type="chain" id="PRO_5013118002" evidence="2">
    <location>
        <begin position="23"/>
        <end position="636"/>
    </location>
</feature>
<sequence length="636" mass="66508">MMPLLAAAIVVAGTALPGVAHAEPEDPSLASSPTLNLRTLGADPTISLYGVQGAQTLTIPVPPGLVPAELTATVQMPVNARGGTLEVTQQDRTISRVPLPPDQAPITVPLAGARVVDNAVTVLLTDYLTLPDGYCVYDPTNPLRLVNTEVRYTGLERAPTAIADFVPPVLRKLTLFVPPKPSKPEADAAVRLATATVAQYGLQRPDVDVVATDGGALPPPQPLERQIVIRAGDAPGLSLQGPNAVPALVVSGSAGELTNQARLLSSDISKLAVRSKAVVGPLSRAPQLPGDLTTIRQLGQPGVNATSLVNPRVTIPLDQTRLGRSVHGVRVHLQGSYTPLPTSIAGQVVVSIGGQTIARWATETSGTIDRWIDVPDRLLQRYTNLDVEVDAAGNTGRCGEFQPITLTIDGETPVHSKLAKPPVPLGFQSLPQALMPRVEVGIDDGLDNLRRAVLILTGLQRLSARPFDTAVVSRDDAIASSNPAVIVSADEWNDERITLPVAENADGVISVENVDGSGDSSTLTLDPRIGFGSLQTVYSGGRTVLVATSTDAPQELDRLLGWLDSDIGRWAGLTGNALVAIPGRDPVELTTQAALEPEAAATGDRKALFLGISAGVVALTVLVGALIALRGRRSRS</sequence>
<dbReference type="EMBL" id="LQQA01000030">
    <property type="protein sequence ID" value="ORX11589.1"/>
    <property type="molecule type" value="Genomic_DNA"/>
</dbReference>
<proteinExistence type="predicted"/>